<reference evidence="1 2" key="1">
    <citation type="submission" date="2020-02" db="EMBL/GenBank/DDBJ databases">
        <authorList>
            <person name="Chen W.-M."/>
        </authorList>
    </citation>
    <scope>NUCLEOTIDE SEQUENCE [LARGE SCALE GENOMIC DNA]</scope>
    <source>
        <strain evidence="1 2">KDG-16</strain>
    </source>
</reference>
<dbReference type="InterPro" id="IPR011009">
    <property type="entry name" value="Kinase-like_dom_sf"/>
</dbReference>
<accession>A0ABX0I2D2</accession>
<evidence type="ECO:0000313" key="1">
    <source>
        <dbReference type="EMBL" id="NHM01327.1"/>
    </source>
</evidence>
<evidence type="ECO:0000313" key="2">
    <source>
        <dbReference type="Proteomes" id="UP000800984"/>
    </source>
</evidence>
<dbReference type="SUPFAM" id="SSF56112">
    <property type="entry name" value="Protein kinase-like (PK-like)"/>
    <property type="match status" value="1"/>
</dbReference>
<gene>
    <name evidence="1" type="ORF">G4D72_04285</name>
</gene>
<protein>
    <submittedName>
        <fullName evidence="1">Kdo domain containing protein</fullName>
    </submittedName>
</protein>
<proteinExistence type="predicted"/>
<dbReference type="Gene3D" id="1.10.510.10">
    <property type="entry name" value="Transferase(Phosphotransferase) domain 1"/>
    <property type="match status" value="1"/>
</dbReference>
<keyword evidence="2" id="KW-1185">Reference proteome</keyword>
<dbReference type="EMBL" id="JAAJBT010000002">
    <property type="protein sequence ID" value="NHM01327.1"/>
    <property type="molecule type" value="Genomic_DNA"/>
</dbReference>
<dbReference type="RefSeq" id="WP_166076381.1">
    <property type="nucleotide sequence ID" value="NZ_JAAJBT010000002.1"/>
</dbReference>
<name>A0ABX0I2D2_9FLAO</name>
<comment type="caution">
    <text evidence="1">The sequence shown here is derived from an EMBL/GenBank/DDBJ whole genome shotgun (WGS) entry which is preliminary data.</text>
</comment>
<dbReference type="Proteomes" id="UP000800984">
    <property type="component" value="Unassembled WGS sequence"/>
</dbReference>
<organism evidence="1 2">
    <name type="scientific">Flavobacterium difficile</name>
    <dbReference type="NCBI Taxonomy" id="2709659"/>
    <lineage>
        <taxon>Bacteria</taxon>
        <taxon>Pseudomonadati</taxon>
        <taxon>Bacteroidota</taxon>
        <taxon>Flavobacteriia</taxon>
        <taxon>Flavobacteriales</taxon>
        <taxon>Flavobacteriaceae</taxon>
        <taxon>Flavobacterium</taxon>
    </lineage>
</organism>
<sequence>MLKLFPTYQNLEKEIKQSLENFSTTGDLLVAGKRNIIKLFPVNDSLTLNIKSFKKPFLLNQIVYGYFRKSKAKRSFEYATILLEKEIGTPKPIAYKETTSFLGLLDSYYVCEHIYCDLTYRELVETEYPDGENILRQFVHFTYKMHENGIEFKDHTPGNTLIKNNFDGTYNFYLVDLNRMNFHKSMDFATRMKNLSKITPKQKMVAIMSNEYAKISGFDEKSVFETMWQFTQEFQLGIIKKKNLKKKLKFWKK</sequence>